<keyword evidence="1" id="KW-0472">Membrane</keyword>
<dbReference type="RefSeq" id="WP_022529445.1">
    <property type="nucleotide sequence ID" value="NZ_KI271588.1"/>
</dbReference>
<evidence type="ECO:0000256" key="1">
    <source>
        <dbReference type="SAM" id="Phobius"/>
    </source>
</evidence>
<reference evidence="3" key="1">
    <citation type="journal article" date="2013" name="Genome Announc.">
        <title>Whole-Genome Sequencing of Lactobacillus shenzhenensis Strain LY-73T.</title>
        <authorList>
            <person name="Lin Z."/>
            <person name="Liu Z."/>
            <person name="Yang R."/>
            <person name="Zou Y."/>
            <person name="Wan D."/>
            <person name="Chen J."/>
            <person name="Guo M."/>
            <person name="Zhao J."/>
            <person name="Fang C."/>
            <person name="Yang R."/>
            <person name="Liu F."/>
        </authorList>
    </citation>
    <scope>NUCLEOTIDE SEQUENCE [LARGE SCALE GENOMIC DNA]</scope>
    <source>
        <strain evidence="3">LY-73</strain>
    </source>
</reference>
<proteinExistence type="predicted"/>
<gene>
    <name evidence="2" type="ORF">L248_2860</name>
</gene>
<keyword evidence="1" id="KW-0812">Transmembrane</keyword>
<keyword evidence="1" id="KW-1133">Transmembrane helix</keyword>
<sequence length="206" mass="22457">MTEAEKNQIKRLVQSARNIQRALWLTATVWLVLLAGIVIQQVLFANGSAATLPVAAVVVLIVILAAVTAYPILLLVQRQRLTKVVWQALPQEQLRSTAQVADPITTVTDLGTYYLVVAPLASITLPKGSTQIEVDPQAAQSTYKQQSSYFNEHHLNRWLKPAEVNAAAFLAALPEDSYDALVHADRQADILHLTPAAFKALGDSAK</sequence>
<evidence type="ECO:0000313" key="2">
    <source>
        <dbReference type="EMBL" id="ERL65185.1"/>
    </source>
</evidence>
<keyword evidence="3" id="KW-1185">Reference proteome</keyword>
<dbReference type="HOGENOM" id="CLU_1330547_0_0_9"/>
<organism evidence="2 3">
    <name type="scientific">Schleiferilactobacillus shenzhenensis LY-73</name>
    <dbReference type="NCBI Taxonomy" id="1231336"/>
    <lineage>
        <taxon>Bacteria</taxon>
        <taxon>Bacillati</taxon>
        <taxon>Bacillota</taxon>
        <taxon>Bacilli</taxon>
        <taxon>Lactobacillales</taxon>
        <taxon>Lactobacillaceae</taxon>
        <taxon>Schleiferilactobacillus</taxon>
    </lineage>
</organism>
<dbReference type="STRING" id="1231336.L248_2860"/>
<dbReference type="AlphaFoldDB" id="U4TP11"/>
<name>U4TP11_9LACO</name>
<dbReference type="Proteomes" id="UP000030647">
    <property type="component" value="Unassembled WGS sequence"/>
</dbReference>
<feature type="transmembrane region" description="Helical" evidence="1">
    <location>
        <begin position="21"/>
        <end position="44"/>
    </location>
</feature>
<accession>U4TP11</accession>
<evidence type="ECO:0000313" key="3">
    <source>
        <dbReference type="Proteomes" id="UP000030647"/>
    </source>
</evidence>
<dbReference type="OrthoDB" id="9860884at2"/>
<protein>
    <submittedName>
        <fullName evidence="2">Uncharacterized protein</fullName>
    </submittedName>
</protein>
<dbReference type="EMBL" id="KI271588">
    <property type="protein sequence ID" value="ERL65185.1"/>
    <property type="molecule type" value="Genomic_DNA"/>
</dbReference>
<dbReference type="eggNOG" id="ENOG5030AWZ">
    <property type="taxonomic scope" value="Bacteria"/>
</dbReference>
<feature type="transmembrane region" description="Helical" evidence="1">
    <location>
        <begin position="50"/>
        <end position="76"/>
    </location>
</feature>